<protein>
    <submittedName>
        <fullName evidence="2">Uncharacterized protein</fullName>
    </submittedName>
</protein>
<dbReference type="Proteomes" id="UP000192903">
    <property type="component" value="Unassembled WGS sequence"/>
</dbReference>
<feature type="region of interest" description="Disordered" evidence="1">
    <location>
        <begin position="72"/>
        <end position="94"/>
    </location>
</feature>
<proteinExistence type="predicted"/>
<accession>A0A1X7FJC3</accession>
<name>A0A1X7FJC3_9HYPH</name>
<dbReference type="AlphaFoldDB" id="A0A1X7FJC3"/>
<reference evidence="3" key="1">
    <citation type="submission" date="2017-04" db="EMBL/GenBank/DDBJ databases">
        <authorList>
            <person name="Varghese N."/>
            <person name="Submissions S."/>
        </authorList>
    </citation>
    <scope>NUCLEOTIDE SEQUENCE [LARGE SCALE GENOMIC DNA]</scope>
    <source>
        <strain evidence="3">B4P</strain>
    </source>
</reference>
<gene>
    <name evidence="2" type="ORF">SAMN02982989_3183</name>
</gene>
<evidence type="ECO:0000313" key="2">
    <source>
        <dbReference type="EMBL" id="SMF53211.1"/>
    </source>
</evidence>
<evidence type="ECO:0000256" key="1">
    <source>
        <dbReference type="SAM" id="MobiDB-lite"/>
    </source>
</evidence>
<organism evidence="2 3">
    <name type="scientific">Xaviernesmea oryzae</name>
    <dbReference type="NCBI Taxonomy" id="464029"/>
    <lineage>
        <taxon>Bacteria</taxon>
        <taxon>Pseudomonadati</taxon>
        <taxon>Pseudomonadota</taxon>
        <taxon>Alphaproteobacteria</taxon>
        <taxon>Hyphomicrobiales</taxon>
        <taxon>Rhizobiaceae</taxon>
        <taxon>Rhizobium/Agrobacterium group</taxon>
        <taxon>Xaviernesmea</taxon>
    </lineage>
</organism>
<keyword evidence="3" id="KW-1185">Reference proteome</keyword>
<dbReference type="EMBL" id="FXAF01000006">
    <property type="protein sequence ID" value="SMF53211.1"/>
    <property type="molecule type" value="Genomic_DNA"/>
</dbReference>
<dbReference type="STRING" id="464029.SAMN02982989_3183"/>
<sequence length="343" mass="39072">MDALFGGPVVANDNFRKCVKCDGNIDRTAKRGPKPKYCENCCSINKPPVFTEWKCAHCEKKIVGRRRKFCDSSCRDDSRRKPPRRKAERQKPERKLISGTCPQCGAAFLGRPDKVFCSRTCTKKHCHSRRVRDLVAENEKRHANAPEKECEHCGVTFKRKTSSKDAARFCSRKCGYDARANIPYADPVLSGELMEIAASFSVSFRTNMCRCKQCLRVFNGKTLADRYCSEECAEKYRRAKYIAHNDNGRDRSPRPCAECGLVFAPVYGEMNRKFCSQTCSKRNSQRAGKLRRKAALRAAYVESVDPIKVFERDKWKCQICGVKTPRKLRGTIDDHLQGFSSDS</sequence>
<evidence type="ECO:0000313" key="3">
    <source>
        <dbReference type="Proteomes" id="UP000192903"/>
    </source>
</evidence>